<keyword evidence="1" id="KW-1133">Transmembrane helix</keyword>
<name>A0A8D8LUT1_9HEMI</name>
<organism evidence="2">
    <name type="scientific">Cacopsylla melanoneura</name>
    <dbReference type="NCBI Taxonomy" id="428564"/>
    <lineage>
        <taxon>Eukaryota</taxon>
        <taxon>Metazoa</taxon>
        <taxon>Ecdysozoa</taxon>
        <taxon>Arthropoda</taxon>
        <taxon>Hexapoda</taxon>
        <taxon>Insecta</taxon>
        <taxon>Pterygota</taxon>
        <taxon>Neoptera</taxon>
        <taxon>Paraneoptera</taxon>
        <taxon>Hemiptera</taxon>
        <taxon>Sternorrhyncha</taxon>
        <taxon>Psylloidea</taxon>
        <taxon>Psyllidae</taxon>
        <taxon>Psyllinae</taxon>
        <taxon>Cacopsylla</taxon>
    </lineage>
</organism>
<keyword evidence="1" id="KW-0812">Transmembrane</keyword>
<dbReference type="AlphaFoldDB" id="A0A8D8LUT1"/>
<keyword evidence="1" id="KW-0472">Membrane</keyword>
<protein>
    <submittedName>
        <fullName evidence="2">Uncharacterized protein</fullName>
    </submittedName>
</protein>
<reference evidence="2" key="1">
    <citation type="submission" date="2021-05" db="EMBL/GenBank/DDBJ databases">
        <authorList>
            <person name="Alioto T."/>
            <person name="Alioto T."/>
            <person name="Gomez Garrido J."/>
        </authorList>
    </citation>
    <scope>NUCLEOTIDE SEQUENCE</scope>
</reference>
<evidence type="ECO:0000313" key="2">
    <source>
        <dbReference type="EMBL" id="CAG6616635.1"/>
    </source>
</evidence>
<evidence type="ECO:0000256" key="1">
    <source>
        <dbReference type="SAM" id="Phobius"/>
    </source>
</evidence>
<accession>A0A8D8LUT1</accession>
<dbReference type="EMBL" id="HBUF01036421">
    <property type="protein sequence ID" value="CAG6616635.1"/>
    <property type="molecule type" value="Transcribed_RNA"/>
</dbReference>
<proteinExistence type="predicted"/>
<sequence length="105" mass="12308">MTHFLVSQQNWQFILDNVDISFFKIKKHSSSCRCINFICQFWHSIFQDIYIPTVGFDILFVNIFGIPFVNFVILFVNVVGISFFNFGILFRNVVIILSIVLFSVE</sequence>
<feature type="transmembrane region" description="Helical" evidence="1">
    <location>
        <begin position="58"/>
        <end position="76"/>
    </location>
</feature>
<feature type="transmembrane region" description="Helical" evidence="1">
    <location>
        <begin position="83"/>
        <end position="104"/>
    </location>
</feature>